<evidence type="ECO:0000259" key="1">
    <source>
        <dbReference type="Pfam" id="PF13952"/>
    </source>
</evidence>
<gene>
    <name evidence="2" type="ORF">Prudu_002035</name>
</gene>
<sequence length="248" mass="28972">MRQHMIHIKTAYPKFRKRTKWLQDKHNSTFIQWLRFKVQSELEEDNHGVSENLRWLAAGPNMAVPLYRSYLIKGIKFNIKAQDDVRTTQNSGVYLLAQTMQVASAKDKTQFSQIWVSMVSFKKFGTLTTKSLQSQSLVDELGFTLVDLSKIGHRNDQFVLASQVKQIFFVDDPMHRGWSVLATKQSVQKILDPDYIIRFRIKTSVQIKHDVMFNHLFSIFTDVLKQRNNEEPRRYCEAIIQDITSGKD</sequence>
<proteinExistence type="predicted"/>
<dbReference type="EMBL" id="AP019297">
    <property type="protein sequence ID" value="BBG93890.1"/>
    <property type="molecule type" value="Genomic_DNA"/>
</dbReference>
<dbReference type="Pfam" id="PF13952">
    <property type="entry name" value="DUF4216"/>
    <property type="match status" value="1"/>
</dbReference>
<dbReference type="AlphaFoldDB" id="A0A4Y1QPV7"/>
<evidence type="ECO:0000313" key="2">
    <source>
        <dbReference type="EMBL" id="BBG93890.1"/>
    </source>
</evidence>
<protein>
    <submittedName>
        <fullName evidence="2">RNA-binding protein</fullName>
    </submittedName>
</protein>
<name>A0A4Y1QPV7_PRUDU</name>
<organism evidence="2">
    <name type="scientific">Prunus dulcis</name>
    <name type="common">Almond</name>
    <name type="synonym">Amygdalus dulcis</name>
    <dbReference type="NCBI Taxonomy" id="3755"/>
    <lineage>
        <taxon>Eukaryota</taxon>
        <taxon>Viridiplantae</taxon>
        <taxon>Streptophyta</taxon>
        <taxon>Embryophyta</taxon>
        <taxon>Tracheophyta</taxon>
        <taxon>Spermatophyta</taxon>
        <taxon>Magnoliopsida</taxon>
        <taxon>eudicotyledons</taxon>
        <taxon>Gunneridae</taxon>
        <taxon>Pentapetalae</taxon>
        <taxon>rosids</taxon>
        <taxon>fabids</taxon>
        <taxon>Rosales</taxon>
        <taxon>Rosaceae</taxon>
        <taxon>Amygdaloideae</taxon>
        <taxon>Amygdaleae</taxon>
        <taxon>Prunus</taxon>
    </lineage>
</organism>
<dbReference type="InterPro" id="IPR025312">
    <property type="entry name" value="DUF4216"/>
</dbReference>
<reference evidence="2" key="1">
    <citation type="journal article" date="2019" name="Science">
        <title>Mutation of a bHLH transcription factor allowed almond domestication.</title>
        <authorList>
            <person name="Sanchez-Perez R."/>
            <person name="Pavan S."/>
            <person name="Mazzeo R."/>
            <person name="Moldovan C."/>
            <person name="Aiese Cigliano R."/>
            <person name="Del Cueto J."/>
            <person name="Ricciardi F."/>
            <person name="Lotti C."/>
            <person name="Ricciardi L."/>
            <person name="Dicenta F."/>
            <person name="Lopez-Marques R.L."/>
            <person name="Lindberg Moller B."/>
        </authorList>
    </citation>
    <scope>NUCLEOTIDE SEQUENCE</scope>
</reference>
<feature type="domain" description="DUF4216" evidence="1">
    <location>
        <begin position="135"/>
        <end position="180"/>
    </location>
</feature>
<dbReference type="PANTHER" id="PTHR48258">
    <property type="entry name" value="DUF4218 DOMAIN-CONTAINING PROTEIN-RELATED"/>
    <property type="match status" value="1"/>
</dbReference>
<accession>A0A4Y1QPV7</accession>